<organism evidence="4 5">
    <name type="scientific">Catellatospora methionotrophica</name>
    <dbReference type="NCBI Taxonomy" id="121620"/>
    <lineage>
        <taxon>Bacteria</taxon>
        <taxon>Bacillati</taxon>
        <taxon>Actinomycetota</taxon>
        <taxon>Actinomycetes</taxon>
        <taxon>Micromonosporales</taxon>
        <taxon>Micromonosporaceae</taxon>
        <taxon>Catellatospora</taxon>
    </lineage>
</organism>
<gene>
    <name evidence="4" type="ORF">Cme02nite_64710</name>
</gene>
<evidence type="ECO:0000313" key="4">
    <source>
        <dbReference type="EMBL" id="GIG18139.1"/>
    </source>
</evidence>
<reference evidence="4" key="1">
    <citation type="submission" date="2021-01" db="EMBL/GenBank/DDBJ databases">
        <title>Whole genome shotgun sequence of Catellatospora methionotrophica NBRC 14553.</title>
        <authorList>
            <person name="Komaki H."/>
            <person name="Tamura T."/>
        </authorList>
    </citation>
    <scope>NUCLEOTIDE SEQUENCE</scope>
    <source>
        <strain evidence="4">NBRC 14553</strain>
    </source>
</reference>
<comment type="caution">
    <text evidence="4">The sequence shown here is derived from an EMBL/GenBank/DDBJ whole genome shotgun (WGS) entry which is preliminary data.</text>
</comment>
<evidence type="ECO:0008006" key="6">
    <source>
        <dbReference type="Google" id="ProtNLM"/>
    </source>
</evidence>
<dbReference type="InterPro" id="IPR003477">
    <property type="entry name" value="PemK-like"/>
</dbReference>
<dbReference type="SUPFAM" id="SSF50118">
    <property type="entry name" value="Cell growth inhibitor/plasmid maintenance toxic component"/>
    <property type="match status" value="1"/>
</dbReference>
<feature type="transmembrane region" description="Helical" evidence="3">
    <location>
        <begin position="13"/>
        <end position="38"/>
    </location>
</feature>
<evidence type="ECO:0000256" key="2">
    <source>
        <dbReference type="ARBA" id="ARBA00022649"/>
    </source>
</evidence>
<keyword evidence="5" id="KW-1185">Reference proteome</keyword>
<dbReference type="Pfam" id="PF02452">
    <property type="entry name" value="PemK_toxin"/>
    <property type="match status" value="1"/>
</dbReference>
<evidence type="ECO:0000256" key="1">
    <source>
        <dbReference type="ARBA" id="ARBA00007521"/>
    </source>
</evidence>
<protein>
    <recommendedName>
        <fullName evidence="6">PemK-like, MazF-like toxin of type II toxin-antitoxin system</fullName>
    </recommendedName>
</protein>
<comment type="similarity">
    <text evidence="1">Belongs to the PemK/MazF family.</text>
</comment>
<sequence>MEPGTRSSLLGELVAGAVCLLVVVALLAAVAIGVWAAVRRSAARPKIVPQPPDAVWAARPHPGEVWWAYVAYEDGSGGKVRPCLVIRTHADHVEALKITSQDKSHRRDHIEIPQTSAWDPRAEYDSFLDLSAPFWVWDDDLRRRAGTVHPWVMAQVYRSHQCGWVVPPTVVSG</sequence>
<dbReference type="AlphaFoldDB" id="A0A8J3PIV3"/>
<name>A0A8J3PIV3_9ACTN</name>
<keyword evidence="3" id="KW-1133">Transmembrane helix</keyword>
<dbReference type="GO" id="GO:0003677">
    <property type="term" value="F:DNA binding"/>
    <property type="evidence" value="ECO:0007669"/>
    <property type="project" value="InterPro"/>
</dbReference>
<accession>A0A8J3PIV3</accession>
<evidence type="ECO:0000256" key="3">
    <source>
        <dbReference type="SAM" id="Phobius"/>
    </source>
</evidence>
<evidence type="ECO:0000313" key="5">
    <source>
        <dbReference type="Proteomes" id="UP000660339"/>
    </source>
</evidence>
<keyword evidence="2" id="KW-1277">Toxin-antitoxin system</keyword>
<keyword evidence="3" id="KW-0812">Transmembrane</keyword>
<keyword evidence="3" id="KW-0472">Membrane</keyword>
<dbReference type="InterPro" id="IPR011067">
    <property type="entry name" value="Plasmid_toxin/cell-grow_inhib"/>
</dbReference>
<dbReference type="EMBL" id="BONJ01000037">
    <property type="protein sequence ID" value="GIG18139.1"/>
    <property type="molecule type" value="Genomic_DNA"/>
</dbReference>
<dbReference type="Proteomes" id="UP000660339">
    <property type="component" value="Unassembled WGS sequence"/>
</dbReference>
<dbReference type="Gene3D" id="2.30.30.110">
    <property type="match status" value="1"/>
</dbReference>
<proteinExistence type="inferred from homology"/>